<keyword evidence="3" id="KW-1185">Reference proteome</keyword>
<dbReference type="Proteomes" id="UP000230423">
    <property type="component" value="Unassembled WGS sequence"/>
</dbReference>
<keyword evidence="1" id="KW-0732">Signal</keyword>
<feature type="signal peptide" evidence="1">
    <location>
        <begin position="1"/>
        <end position="16"/>
    </location>
</feature>
<dbReference type="OrthoDB" id="5816419at2759"/>
<dbReference type="SUPFAM" id="SSF51445">
    <property type="entry name" value="(Trans)glycosidases"/>
    <property type="match status" value="1"/>
</dbReference>
<gene>
    <name evidence="2" type="ORF">TELCIR_19126</name>
</gene>
<dbReference type="GO" id="GO:0045087">
    <property type="term" value="P:innate immune response"/>
    <property type="evidence" value="ECO:0007669"/>
    <property type="project" value="TreeGrafter"/>
</dbReference>
<dbReference type="Gene3D" id="3.20.20.80">
    <property type="entry name" value="Glycosidases"/>
    <property type="match status" value="1"/>
</dbReference>
<organism evidence="2 3">
    <name type="scientific">Teladorsagia circumcincta</name>
    <name type="common">Brown stomach worm</name>
    <name type="synonym">Ostertagia circumcincta</name>
    <dbReference type="NCBI Taxonomy" id="45464"/>
    <lineage>
        <taxon>Eukaryota</taxon>
        <taxon>Metazoa</taxon>
        <taxon>Ecdysozoa</taxon>
        <taxon>Nematoda</taxon>
        <taxon>Chromadorea</taxon>
        <taxon>Rhabditida</taxon>
        <taxon>Rhabditina</taxon>
        <taxon>Rhabditomorpha</taxon>
        <taxon>Strongyloidea</taxon>
        <taxon>Trichostrongylidae</taxon>
        <taxon>Teladorsagia</taxon>
    </lineage>
</organism>
<evidence type="ECO:0000256" key="1">
    <source>
        <dbReference type="SAM" id="SignalP"/>
    </source>
</evidence>
<name>A0A2G9TN73_TELCI</name>
<dbReference type="EMBL" id="KZ357898">
    <property type="protein sequence ID" value="PIO59411.1"/>
    <property type="molecule type" value="Genomic_DNA"/>
</dbReference>
<feature type="chain" id="PRO_5013607571" description="Lysozyme" evidence="1">
    <location>
        <begin position="17"/>
        <end position="173"/>
    </location>
</feature>
<dbReference type="PANTHER" id="PTHR23208:SF36">
    <property type="entry name" value="LYSOZYME-RELATED"/>
    <property type="match status" value="1"/>
</dbReference>
<dbReference type="GO" id="GO:0007165">
    <property type="term" value="P:signal transduction"/>
    <property type="evidence" value="ECO:0007669"/>
    <property type="project" value="TreeGrafter"/>
</dbReference>
<evidence type="ECO:0000313" key="2">
    <source>
        <dbReference type="EMBL" id="PIO59411.1"/>
    </source>
</evidence>
<sequence>MLGLVLLSALILSCISGPLVQQESAAQQQASQLLVTDYAVDINTSVPLTAFQCFHQYEHKVAFIRAYHPSGQGQVDQNATGNIQRARAAGLVIEAYMVPQPNSNKSGRLQFDEMYNNLMQSSIAIHSVWIQERYDTQMPIGAMANKEKSKHITGDSPGLASAMFTGIAEIAPQ</sequence>
<dbReference type="InterPro" id="IPR051595">
    <property type="entry name" value="GH25_Enzymes"/>
</dbReference>
<dbReference type="PANTHER" id="PTHR23208">
    <property type="entry name" value="LYSOZYME PROTEIN"/>
    <property type="match status" value="1"/>
</dbReference>
<accession>A0A2G9TN73</accession>
<proteinExistence type="predicted"/>
<reference evidence="2 3" key="1">
    <citation type="submission" date="2015-09" db="EMBL/GenBank/DDBJ databases">
        <title>Draft genome of the parasitic nematode Teladorsagia circumcincta isolate WARC Sus (inbred).</title>
        <authorList>
            <person name="Mitreva M."/>
        </authorList>
    </citation>
    <scope>NUCLEOTIDE SEQUENCE [LARGE SCALE GENOMIC DNA]</scope>
    <source>
        <strain evidence="2 3">S</strain>
    </source>
</reference>
<dbReference type="InterPro" id="IPR017853">
    <property type="entry name" value="GH"/>
</dbReference>
<protein>
    <recommendedName>
        <fullName evidence="4">Lysozyme</fullName>
    </recommendedName>
</protein>
<evidence type="ECO:0008006" key="4">
    <source>
        <dbReference type="Google" id="ProtNLM"/>
    </source>
</evidence>
<evidence type="ECO:0000313" key="3">
    <source>
        <dbReference type="Proteomes" id="UP000230423"/>
    </source>
</evidence>
<dbReference type="AlphaFoldDB" id="A0A2G9TN73"/>
<feature type="non-terminal residue" evidence="2">
    <location>
        <position position="1"/>
    </location>
</feature>